<proteinExistence type="predicted"/>
<dbReference type="Pfam" id="PF04351">
    <property type="entry name" value="PilP"/>
    <property type="match status" value="1"/>
</dbReference>
<gene>
    <name evidence="1" type="ORF">LPB072_03900</name>
    <name evidence="2" type="ORF">LPB72_14145</name>
</gene>
<dbReference type="AlphaFoldDB" id="A0A163CBS7"/>
<evidence type="ECO:0000313" key="1">
    <source>
        <dbReference type="EMBL" id="AOW12121.1"/>
    </source>
</evidence>
<evidence type="ECO:0000313" key="3">
    <source>
        <dbReference type="Proteomes" id="UP000185657"/>
    </source>
</evidence>
<evidence type="ECO:0000313" key="4">
    <source>
        <dbReference type="Proteomes" id="UP000185680"/>
    </source>
</evidence>
<dbReference type="PIRSF" id="PIRSF016481">
    <property type="entry name" value="Pilus_assembly_PilP"/>
    <property type="match status" value="1"/>
</dbReference>
<keyword evidence="3" id="KW-1185">Reference proteome</keyword>
<dbReference type="Proteomes" id="UP000185680">
    <property type="component" value="Chromosome"/>
</dbReference>
<dbReference type="EMBL" id="LVWD01000026">
    <property type="protein sequence ID" value="OAD41066.1"/>
    <property type="molecule type" value="Genomic_DNA"/>
</dbReference>
<dbReference type="EMBL" id="CP017476">
    <property type="protein sequence ID" value="AOW12121.1"/>
    <property type="molecule type" value="Genomic_DNA"/>
</dbReference>
<sequence length="183" mass="20555">MKAKNAGLWLFLAIGLTQLQGCISDDQESLVTWMQQERESIKPNVKPIPEPTTFEPYQYLSESLLEPFSKEKLASILKSGQATTRQSALIEAELSRRQEPLEAFPLDTMSMVGTMQRKDGLIALVKVGALLYQVRSGQYLGQNYGRVIGIRENELQIREIAQDAAGEWIERPAALQLQEDTSK</sequence>
<dbReference type="STRING" id="1763535.LPB072_03900"/>
<accession>A0A163CBS7</accession>
<dbReference type="Proteomes" id="UP000185657">
    <property type="component" value="Unassembled WGS sequence"/>
</dbReference>
<reference evidence="1 4" key="2">
    <citation type="submission" date="2016-10" db="EMBL/GenBank/DDBJ databases">
        <title>Hydorgenophaga sp. LPB0072 isolated from gastropod.</title>
        <authorList>
            <person name="Kim E."/>
            <person name="Yi H."/>
        </authorList>
    </citation>
    <scope>NUCLEOTIDE SEQUENCE [LARGE SCALE GENOMIC DNA]</scope>
    <source>
        <strain evidence="1 4">LPB0072</strain>
    </source>
</reference>
<name>A0A163CBS7_9BURK</name>
<dbReference type="RefSeq" id="WP_066091854.1">
    <property type="nucleotide sequence ID" value="NZ_CP017476.1"/>
</dbReference>
<dbReference type="Gene3D" id="2.30.30.830">
    <property type="match status" value="1"/>
</dbReference>
<protein>
    <submittedName>
        <fullName evidence="1">Pilus assembly protein PilP</fullName>
    </submittedName>
</protein>
<organism evidence="1 4">
    <name type="scientific">Hydrogenophaga crassostreae</name>
    <dbReference type="NCBI Taxonomy" id="1763535"/>
    <lineage>
        <taxon>Bacteria</taxon>
        <taxon>Pseudomonadati</taxon>
        <taxon>Pseudomonadota</taxon>
        <taxon>Betaproteobacteria</taxon>
        <taxon>Burkholderiales</taxon>
        <taxon>Comamonadaceae</taxon>
        <taxon>Hydrogenophaga</taxon>
    </lineage>
</organism>
<reference evidence="2 3" key="1">
    <citation type="submission" date="2016-02" db="EMBL/GenBank/DDBJ databases">
        <title>Draft genome sequence of Hydrogenophaga sp. LPB0072.</title>
        <authorList>
            <person name="Shin S.-K."/>
            <person name="Yi H."/>
        </authorList>
    </citation>
    <scope>NUCLEOTIDE SEQUENCE [LARGE SCALE GENOMIC DNA]</scope>
    <source>
        <strain evidence="2 3">LPB0072</strain>
    </source>
</reference>
<dbReference type="KEGG" id="hyl:LPB072_03900"/>
<evidence type="ECO:0000313" key="2">
    <source>
        <dbReference type="EMBL" id="OAD41066.1"/>
    </source>
</evidence>
<dbReference type="InterPro" id="IPR007446">
    <property type="entry name" value="PilP"/>
</dbReference>